<organism evidence="1 2">
    <name type="scientific">Cystoisospora suis</name>
    <dbReference type="NCBI Taxonomy" id="483139"/>
    <lineage>
        <taxon>Eukaryota</taxon>
        <taxon>Sar</taxon>
        <taxon>Alveolata</taxon>
        <taxon>Apicomplexa</taxon>
        <taxon>Conoidasida</taxon>
        <taxon>Coccidia</taxon>
        <taxon>Eucoccidiorida</taxon>
        <taxon>Eimeriorina</taxon>
        <taxon>Sarcocystidae</taxon>
        <taxon>Cystoisospora</taxon>
    </lineage>
</organism>
<dbReference type="VEuPathDB" id="ToxoDB:CSUI_007150"/>
<proteinExistence type="predicted"/>
<accession>A0A2C6KRX0</accession>
<reference evidence="1 2" key="1">
    <citation type="journal article" date="2017" name="Int. J. Parasitol.">
        <title>The genome of the protozoan parasite Cystoisospora suis and a reverse vaccinology approach to identify vaccine candidates.</title>
        <authorList>
            <person name="Palmieri N."/>
            <person name="Shrestha A."/>
            <person name="Ruttkowski B."/>
            <person name="Beck T."/>
            <person name="Vogl C."/>
            <person name="Tomley F."/>
            <person name="Blake D.P."/>
            <person name="Joachim A."/>
        </authorList>
    </citation>
    <scope>NUCLEOTIDE SEQUENCE [LARGE SCALE GENOMIC DNA]</scope>
    <source>
        <strain evidence="1 2">Wien I</strain>
    </source>
</reference>
<feature type="non-terminal residue" evidence="1">
    <location>
        <position position="49"/>
    </location>
</feature>
<gene>
    <name evidence="1" type="ORF">CSUI_007150</name>
</gene>
<dbReference type="Proteomes" id="UP000221165">
    <property type="component" value="Unassembled WGS sequence"/>
</dbReference>
<evidence type="ECO:0000313" key="1">
    <source>
        <dbReference type="EMBL" id="PHJ19023.1"/>
    </source>
</evidence>
<dbReference type="GeneID" id="94430511"/>
<keyword evidence="2" id="KW-1185">Reference proteome</keyword>
<dbReference type="AlphaFoldDB" id="A0A2C6KRX0"/>
<comment type="caution">
    <text evidence="1">The sequence shown here is derived from an EMBL/GenBank/DDBJ whole genome shotgun (WGS) entry which is preliminary data.</text>
</comment>
<protein>
    <submittedName>
        <fullName evidence="1">Uncharacterized protein</fullName>
    </submittedName>
</protein>
<dbReference type="EMBL" id="MIGC01003709">
    <property type="protein sequence ID" value="PHJ19023.1"/>
    <property type="molecule type" value="Genomic_DNA"/>
</dbReference>
<sequence length="49" mass="5365">MIVTPAQSVAWYLDWCSCCGFDRSLTSCLSGLEKESSFTDMGKLSSEHG</sequence>
<evidence type="ECO:0000313" key="2">
    <source>
        <dbReference type="Proteomes" id="UP000221165"/>
    </source>
</evidence>
<name>A0A2C6KRX0_9APIC</name>
<dbReference type="RefSeq" id="XP_067920725.1">
    <property type="nucleotide sequence ID" value="XM_068067300.1"/>
</dbReference>